<evidence type="ECO:0000259" key="1">
    <source>
        <dbReference type="Pfam" id="PF10135"/>
    </source>
</evidence>
<dbReference type="EMBL" id="JACHOO010000001">
    <property type="protein sequence ID" value="MBB5751047.1"/>
    <property type="molecule type" value="Genomic_DNA"/>
</dbReference>
<protein>
    <recommendedName>
        <fullName evidence="1">Flagellar protein FlgJ N-terminal domain-containing protein</fullName>
    </recommendedName>
</protein>
<evidence type="ECO:0000313" key="3">
    <source>
        <dbReference type="Proteomes" id="UP000523821"/>
    </source>
</evidence>
<dbReference type="AlphaFoldDB" id="A0A7W9FIU4"/>
<comment type="caution">
    <text evidence="2">The sequence shown here is derived from an EMBL/GenBank/DDBJ whole genome shotgun (WGS) entry which is preliminary data.</text>
</comment>
<gene>
    <name evidence="2" type="ORF">GGQ63_000090</name>
</gene>
<dbReference type="Pfam" id="PF10135">
    <property type="entry name" value="Rod-binding"/>
    <property type="match status" value="1"/>
</dbReference>
<keyword evidence="3" id="KW-1185">Reference proteome</keyword>
<accession>A0A7W9FIU4</accession>
<proteinExistence type="predicted"/>
<organism evidence="2 3">
    <name type="scientific">Prosthecomicrobium pneumaticum</name>
    <dbReference type="NCBI Taxonomy" id="81895"/>
    <lineage>
        <taxon>Bacteria</taxon>
        <taxon>Pseudomonadati</taxon>
        <taxon>Pseudomonadota</taxon>
        <taxon>Alphaproteobacteria</taxon>
        <taxon>Hyphomicrobiales</taxon>
        <taxon>Kaistiaceae</taxon>
        <taxon>Prosthecomicrobium</taxon>
    </lineage>
</organism>
<feature type="domain" description="Flagellar protein FlgJ N-terminal" evidence="1">
    <location>
        <begin position="130"/>
        <end position="163"/>
    </location>
</feature>
<evidence type="ECO:0000313" key="2">
    <source>
        <dbReference type="EMBL" id="MBB5751047.1"/>
    </source>
</evidence>
<dbReference type="Proteomes" id="UP000523821">
    <property type="component" value="Unassembled WGS sequence"/>
</dbReference>
<dbReference type="InterPro" id="IPR019301">
    <property type="entry name" value="Flagellar_prot_FlgJ_N"/>
</dbReference>
<reference evidence="2 3" key="1">
    <citation type="submission" date="2020-08" db="EMBL/GenBank/DDBJ databases">
        <title>Genomic Encyclopedia of Type Strains, Phase IV (KMG-IV): sequencing the most valuable type-strain genomes for metagenomic binning, comparative biology and taxonomic classification.</title>
        <authorList>
            <person name="Goeker M."/>
        </authorList>
    </citation>
    <scope>NUCLEOTIDE SEQUENCE [LARGE SCALE GENOMIC DNA]</scope>
    <source>
        <strain evidence="2 3">DSM 16268</strain>
    </source>
</reference>
<sequence length="175" mass="17754">MSIQPPSDLLLDVVRAADPRKAQAIAARLQQASSANPAADPLAFDRVMADSAALLDGAGDAPAAAGEADAGSAGFEPASPLAMTSSTALLNATVLSTRGPSATPDAYRRFEAMVLGQFVEQMLPRSSAVMYGEGTAGQVWRSMLAERIANEIAKAGGVGIAARVAEREALVGGAS</sequence>
<dbReference type="RefSeq" id="WP_183851635.1">
    <property type="nucleotide sequence ID" value="NZ_JACHOO010000001.1"/>
</dbReference>
<name>A0A7W9FIU4_9HYPH</name>